<name>A0A8B7YYI2_ACAPL</name>
<dbReference type="OMA" id="RFHADEA"/>
<keyword evidence="3" id="KW-0472">Membrane</keyword>
<feature type="region of interest" description="Disordered" evidence="2">
    <location>
        <begin position="41"/>
        <end position="76"/>
    </location>
</feature>
<feature type="transmembrane region" description="Helical" evidence="3">
    <location>
        <begin position="305"/>
        <end position="326"/>
    </location>
</feature>
<dbReference type="PANTHER" id="PTHR16095:SF11">
    <property type="entry name" value="TRANSMEMBRANE PROTEIN 143"/>
    <property type="match status" value="1"/>
</dbReference>
<accession>A0A8B7YYI2</accession>
<feature type="compositionally biased region" description="Low complexity" evidence="2">
    <location>
        <begin position="49"/>
        <end position="61"/>
    </location>
</feature>
<dbReference type="CTD" id="55260"/>
<reference evidence="5" key="1">
    <citation type="submission" date="2025-08" db="UniProtKB">
        <authorList>
            <consortium name="RefSeq"/>
        </authorList>
    </citation>
    <scope>IDENTIFICATION</scope>
</reference>
<dbReference type="GeneID" id="110983011"/>
<proteinExistence type="predicted"/>
<feature type="region of interest" description="Disordered" evidence="2">
    <location>
        <begin position="491"/>
        <end position="531"/>
    </location>
</feature>
<evidence type="ECO:0000313" key="5">
    <source>
        <dbReference type="RefSeq" id="XP_022097550.1"/>
    </source>
</evidence>
<evidence type="ECO:0000256" key="1">
    <source>
        <dbReference type="ARBA" id="ARBA00022553"/>
    </source>
</evidence>
<dbReference type="AlphaFoldDB" id="A0A8B7YYI2"/>
<dbReference type="Proteomes" id="UP000694845">
    <property type="component" value="Unplaced"/>
</dbReference>
<gene>
    <name evidence="5" type="primary">LOC110983011</name>
</gene>
<organism evidence="4 5">
    <name type="scientific">Acanthaster planci</name>
    <name type="common">Crown-of-thorns starfish</name>
    <dbReference type="NCBI Taxonomy" id="133434"/>
    <lineage>
        <taxon>Eukaryota</taxon>
        <taxon>Metazoa</taxon>
        <taxon>Echinodermata</taxon>
        <taxon>Eleutherozoa</taxon>
        <taxon>Asterozoa</taxon>
        <taxon>Asteroidea</taxon>
        <taxon>Valvatacea</taxon>
        <taxon>Valvatida</taxon>
        <taxon>Acanthasteridae</taxon>
        <taxon>Acanthaster</taxon>
    </lineage>
</organism>
<evidence type="ECO:0000256" key="3">
    <source>
        <dbReference type="SAM" id="Phobius"/>
    </source>
</evidence>
<keyword evidence="3" id="KW-0812">Transmembrane</keyword>
<keyword evidence="1" id="KW-0597">Phosphoprotein</keyword>
<evidence type="ECO:0000313" key="4">
    <source>
        <dbReference type="Proteomes" id="UP000694845"/>
    </source>
</evidence>
<protein>
    <submittedName>
        <fullName evidence="5">Transmembrane protein 143-like</fullName>
    </submittedName>
</protein>
<keyword evidence="4" id="KW-1185">Reference proteome</keyword>
<dbReference type="PANTHER" id="PTHR16095">
    <property type="entry name" value="TRANSMEMBRANE PROTEIN 143 FAMILY MEMBER"/>
    <property type="match status" value="1"/>
</dbReference>
<dbReference type="KEGG" id="aplc:110983011"/>
<dbReference type="RefSeq" id="XP_022097550.1">
    <property type="nucleotide sequence ID" value="XM_022241858.1"/>
</dbReference>
<evidence type="ECO:0000256" key="2">
    <source>
        <dbReference type="SAM" id="MobiDB-lite"/>
    </source>
</evidence>
<keyword evidence="3" id="KW-1133">Transmembrane helix</keyword>
<dbReference type="OrthoDB" id="2020015at2759"/>
<dbReference type="InterPro" id="IPR022227">
    <property type="entry name" value="DUF3754"/>
</dbReference>
<dbReference type="Pfam" id="PF12576">
    <property type="entry name" value="DUF3754"/>
    <property type="match status" value="1"/>
</dbReference>
<feature type="transmembrane region" description="Helical" evidence="3">
    <location>
        <begin position="332"/>
        <end position="351"/>
    </location>
</feature>
<feature type="compositionally biased region" description="Basic and acidic residues" evidence="2">
    <location>
        <begin position="506"/>
        <end position="525"/>
    </location>
</feature>
<sequence>MATSYCKIARSALIFRRRVFAKLSRAQLNLKNSTCRITRTPPSHCQLVQSRTSSTAASQSTPGTLSQSEAKEKVETHPVLTLPPEDQGVREHFIPISRRSLVRLLMQEEGLLTGMDLEKFEELSVSLDWTIINQYHGVLAELKQLFDPVNPDQDTMATRFWRKKDVLDSEFWLLRKLAIVMGKANFQELPKSVVEKALAEHVSGEGVSVSVNPKKYDILRFWALGKELPKEKVPLYRRLFSFLFYRVTRQQPPAPIEYYKRVVLAVRPKGNSKLILKMFKEIPTGGLEQLLPDGKIQMTRWDQGVLATAITIGSLSLLVKGVTLLADIKLDWTLITASVTGLMALSAWNKYKNRRTRYMMQLSRTLYFKNVANNRGVLTLLVDRAQEETFKEALLTYVFLLAEKPPSLMSAPPQDVEGGSSPPVSLGGIPASLLERKVESWVQEQSKATVEFDSAAGVRLLETFGILRRDEEDNLSVVSVEAALHGLPRQPLSMASREAEPEMEEGYDREMFESEDDYRKEERRNSRWGWR</sequence>